<evidence type="ECO:0000313" key="1">
    <source>
        <dbReference type="EMBL" id="SFD32131.1"/>
    </source>
</evidence>
<comment type="caution">
    <text evidence="1">The sequence shown here is derived from an EMBL/GenBank/DDBJ whole genome shotgun (WGS) entry which is preliminary data.</text>
</comment>
<dbReference type="RefSeq" id="WP_053007461.1">
    <property type="nucleotide sequence ID" value="NZ_FOLW01000013.1"/>
</dbReference>
<organism evidence="1 2">
    <name type="scientific">Pragia fontium DSM 5563 = ATCC 49100</name>
    <dbReference type="NCBI Taxonomy" id="1122977"/>
    <lineage>
        <taxon>Bacteria</taxon>
        <taxon>Pseudomonadati</taxon>
        <taxon>Pseudomonadota</taxon>
        <taxon>Gammaproteobacteria</taxon>
        <taxon>Enterobacterales</taxon>
        <taxon>Budviciaceae</taxon>
        <taxon>Pragia</taxon>
    </lineage>
</organism>
<gene>
    <name evidence="1" type="ORF">SAMN02745723_11337</name>
</gene>
<dbReference type="EMBL" id="FOLW01000013">
    <property type="protein sequence ID" value="SFD32131.1"/>
    <property type="molecule type" value="Genomic_DNA"/>
</dbReference>
<sequence length="133" mass="14851">MNMKSLKILFVSIIALIFIAGCSGNRVARNLTSDINGSFTTQQIEKAIMDSGKGRGWEMKKMRTGLITGKIVTRGNSAEIRIPYTSSQYSIEYVGSQNLTPDTDKVPGNYNRWAAKLDQDIQNKLLEQQALYN</sequence>
<protein>
    <recommendedName>
        <fullName evidence="3">Lipoprotein</fullName>
    </recommendedName>
</protein>
<evidence type="ECO:0008006" key="3">
    <source>
        <dbReference type="Google" id="ProtNLM"/>
    </source>
</evidence>
<proteinExistence type="predicted"/>
<accession>A0AAJ5BIE9</accession>
<reference evidence="1 2" key="1">
    <citation type="submission" date="2016-10" db="EMBL/GenBank/DDBJ databases">
        <authorList>
            <person name="Varghese N."/>
            <person name="Submissions S."/>
        </authorList>
    </citation>
    <scope>NUCLEOTIDE SEQUENCE [LARGE SCALE GENOMIC DNA]</scope>
    <source>
        <strain evidence="1 2">DSM 5563</strain>
    </source>
</reference>
<evidence type="ECO:0000313" key="2">
    <source>
        <dbReference type="Proteomes" id="UP000226420"/>
    </source>
</evidence>
<name>A0AAJ5BIE9_9GAMM</name>
<dbReference type="AlphaFoldDB" id="A0AAJ5BIE9"/>
<dbReference type="PROSITE" id="PS51257">
    <property type="entry name" value="PROKAR_LIPOPROTEIN"/>
    <property type="match status" value="1"/>
</dbReference>
<dbReference type="Proteomes" id="UP000226420">
    <property type="component" value="Unassembled WGS sequence"/>
</dbReference>